<evidence type="ECO:0000313" key="2">
    <source>
        <dbReference type="Proteomes" id="UP001589776"/>
    </source>
</evidence>
<sequence length="224" mass="26126">MGFTKAYELWLEKHMRSRSGEVLGRLEGGLGHAERLFLELVWRPLFGHFNGLIPEYEVNDFRDGKRYIDFVFIWGPMKLAIEIDGFGPHLLQISRSQFTDQLLRQNHLLLDDWQLLRFSYDLIKERPRTCQQMIQQFMGKWFGISMTEKKVWKLEEREMLRLIAGKGGRLTPQEAASVLHIHAKKARKIMHSLREKGALLPGGSGTKKIYSYVLSPNVTIEDLR</sequence>
<protein>
    <submittedName>
        <fullName evidence="1">DNA-binding response regulator</fullName>
    </submittedName>
</protein>
<dbReference type="Proteomes" id="UP001589776">
    <property type="component" value="Unassembled WGS sequence"/>
</dbReference>
<keyword evidence="1" id="KW-0238">DNA-binding</keyword>
<evidence type="ECO:0000313" key="1">
    <source>
        <dbReference type="EMBL" id="MFC0213269.1"/>
    </source>
</evidence>
<name>A0ABV6DKU0_9BACL</name>
<accession>A0ABV6DKU0</accession>
<keyword evidence="2" id="KW-1185">Reference proteome</keyword>
<gene>
    <name evidence="1" type="ORF">ACFFK0_12545</name>
</gene>
<reference evidence="1 2" key="1">
    <citation type="submission" date="2024-09" db="EMBL/GenBank/DDBJ databases">
        <authorList>
            <person name="Sun Q."/>
            <person name="Mori K."/>
        </authorList>
    </citation>
    <scope>NUCLEOTIDE SEQUENCE [LARGE SCALE GENOMIC DNA]</scope>
    <source>
        <strain evidence="1 2">CCM 7759</strain>
    </source>
</reference>
<dbReference type="Gene3D" id="3.40.960.10">
    <property type="entry name" value="VSR Endonuclease"/>
    <property type="match status" value="1"/>
</dbReference>
<dbReference type="GO" id="GO:0003677">
    <property type="term" value="F:DNA binding"/>
    <property type="evidence" value="ECO:0007669"/>
    <property type="project" value="UniProtKB-KW"/>
</dbReference>
<dbReference type="RefSeq" id="WP_377470557.1">
    <property type="nucleotide sequence ID" value="NZ_JBHLWN010000048.1"/>
</dbReference>
<comment type="caution">
    <text evidence="1">The sequence shown here is derived from an EMBL/GenBank/DDBJ whole genome shotgun (WGS) entry which is preliminary data.</text>
</comment>
<proteinExistence type="predicted"/>
<dbReference type="EMBL" id="JBHLWN010000048">
    <property type="protein sequence ID" value="MFC0213269.1"/>
    <property type="molecule type" value="Genomic_DNA"/>
</dbReference>
<organism evidence="1 2">
    <name type="scientific">Paenibacillus chartarius</name>
    <dbReference type="NCBI Taxonomy" id="747481"/>
    <lineage>
        <taxon>Bacteria</taxon>
        <taxon>Bacillati</taxon>
        <taxon>Bacillota</taxon>
        <taxon>Bacilli</taxon>
        <taxon>Bacillales</taxon>
        <taxon>Paenibacillaceae</taxon>
        <taxon>Paenibacillus</taxon>
    </lineage>
</organism>